<feature type="transmembrane region" description="Helical" evidence="1">
    <location>
        <begin position="12"/>
        <end position="31"/>
    </location>
</feature>
<keyword evidence="1" id="KW-0472">Membrane</keyword>
<accession>A0ABR9ASC6</accession>
<keyword evidence="1" id="KW-1133">Transmembrane helix</keyword>
<proteinExistence type="predicted"/>
<dbReference type="RefSeq" id="WP_192012148.1">
    <property type="nucleotide sequence ID" value="NZ_JACYTQ010000012.1"/>
</dbReference>
<dbReference type="CDD" id="cd03398">
    <property type="entry name" value="PAP2_haloperoxidase"/>
    <property type="match status" value="1"/>
</dbReference>
<dbReference type="PANTHER" id="PTHR34599">
    <property type="entry name" value="PEROXIDASE-RELATED"/>
    <property type="match status" value="1"/>
</dbReference>
<keyword evidence="1" id="KW-0812">Transmembrane</keyword>
<dbReference type="PANTHER" id="PTHR34599:SF2">
    <property type="entry name" value="TRAF-TYPE DOMAIN-CONTAINING PROTEIN"/>
    <property type="match status" value="1"/>
</dbReference>
<dbReference type="Gene3D" id="1.10.606.20">
    <property type="match status" value="1"/>
</dbReference>
<reference evidence="3 4" key="1">
    <citation type="submission" date="2020-09" db="EMBL/GenBank/DDBJ databases">
        <title>Echinicola sp. CAU 1574 isolated from sand of Sido Beach.</title>
        <authorList>
            <person name="Kim W."/>
        </authorList>
    </citation>
    <scope>NUCLEOTIDE SEQUENCE [LARGE SCALE GENOMIC DNA]</scope>
    <source>
        <strain evidence="3 4">CAU 1574</strain>
    </source>
</reference>
<protein>
    <submittedName>
        <fullName evidence="3">Vanadium-dependent haloperoxidase</fullName>
    </submittedName>
</protein>
<dbReference type="EMBL" id="JACYTQ010000012">
    <property type="protein sequence ID" value="MBD8491271.1"/>
    <property type="molecule type" value="Genomic_DNA"/>
</dbReference>
<dbReference type="Pfam" id="PF01569">
    <property type="entry name" value="PAP2"/>
    <property type="match status" value="1"/>
</dbReference>
<evidence type="ECO:0000259" key="2">
    <source>
        <dbReference type="Pfam" id="PF01569"/>
    </source>
</evidence>
<dbReference type="PROSITE" id="PS51257">
    <property type="entry name" value="PROKAR_LIPOPROTEIN"/>
    <property type="match status" value="1"/>
</dbReference>
<organism evidence="3 4">
    <name type="scientific">Echinicola arenosa</name>
    <dbReference type="NCBI Taxonomy" id="2774144"/>
    <lineage>
        <taxon>Bacteria</taxon>
        <taxon>Pseudomonadati</taxon>
        <taxon>Bacteroidota</taxon>
        <taxon>Cytophagia</taxon>
        <taxon>Cytophagales</taxon>
        <taxon>Cyclobacteriaceae</taxon>
        <taxon>Echinicola</taxon>
    </lineage>
</organism>
<dbReference type="Proteomes" id="UP000647133">
    <property type="component" value="Unassembled WGS sequence"/>
</dbReference>
<evidence type="ECO:0000313" key="4">
    <source>
        <dbReference type="Proteomes" id="UP000647133"/>
    </source>
</evidence>
<gene>
    <name evidence="3" type="ORF">IFO69_21140</name>
</gene>
<evidence type="ECO:0000256" key="1">
    <source>
        <dbReference type="SAM" id="Phobius"/>
    </source>
</evidence>
<dbReference type="InterPro" id="IPR052559">
    <property type="entry name" value="V-haloperoxidase"/>
</dbReference>
<dbReference type="InterPro" id="IPR036938">
    <property type="entry name" value="PAP2/HPO_sf"/>
</dbReference>
<dbReference type="InterPro" id="IPR000326">
    <property type="entry name" value="PAP2/HPO"/>
</dbReference>
<name>A0ABR9ASC6_9BACT</name>
<sequence>MKYHYHLKVKLCTFLNLSIPIFFLSCLLAHGQSNEQKVNLYVDNLFEITKIMVSDVTPPTGASRFYAYSNLGAYAVLNKPQRINRSLISALNQNLTIKYPDTGDIDSTFTAIYSMLGVGKGIMPSGKQLSSAQEILIKKYRSNNWISKKVLQNSISFADSVSKQVLVFSKSDGYGKLSALPRYAPANEPGTWYPTPPAYLGAIDPEWRTIRTFYIKDLKQFKPLSPVPFSMDSTSSFYKLTKEVYDTTKVLNTEKRLIANFWDCNPFMVSYSGHMAIGLKKISPGGHWINITGIACKKSGISFNEVVEVHTLVATGLHDAFISCWEEKYDSDRIRPETVINRYVDQKWRPILQTPPFPEYTSGHSVISRTSAVLLTSYFGDHFSYTDTSEEYFGLPPRKFTSFLQASEEAAISRLYGGIHYRDAIEEGIKQGEKIANFIIKQIYSSPPLSSK</sequence>
<keyword evidence="4" id="KW-1185">Reference proteome</keyword>
<comment type="caution">
    <text evidence="3">The sequence shown here is derived from an EMBL/GenBank/DDBJ whole genome shotgun (WGS) entry which is preliminary data.</text>
</comment>
<evidence type="ECO:0000313" key="3">
    <source>
        <dbReference type="EMBL" id="MBD8491271.1"/>
    </source>
</evidence>
<feature type="domain" description="Phosphatidic acid phosphatase type 2/haloperoxidase" evidence="2">
    <location>
        <begin position="328"/>
        <end position="443"/>
    </location>
</feature>
<dbReference type="SUPFAM" id="SSF48317">
    <property type="entry name" value="Acid phosphatase/Vanadium-dependent haloperoxidase"/>
    <property type="match status" value="1"/>
</dbReference>